<evidence type="ECO:0000313" key="10">
    <source>
        <dbReference type="Proteomes" id="UP000249203"/>
    </source>
</evidence>
<evidence type="ECO:0000259" key="7">
    <source>
        <dbReference type="Pfam" id="PF14693"/>
    </source>
</evidence>
<evidence type="ECO:0000259" key="6">
    <source>
        <dbReference type="Pfam" id="PF01386"/>
    </source>
</evidence>
<dbReference type="EMBL" id="PIPK01000007">
    <property type="protein sequence ID" value="RUO24250.1"/>
    <property type="molecule type" value="Genomic_DNA"/>
</dbReference>
<dbReference type="NCBIfam" id="NF004612">
    <property type="entry name" value="PRK05943.1"/>
    <property type="match status" value="1"/>
</dbReference>
<evidence type="ECO:0000256" key="1">
    <source>
        <dbReference type="ARBA" id="ARBA00022730"/>
    </source>
</evidence>
<dbReference type="Pfam" id="PF14693">
    <property type="entry name" value="Ribosomal_TL5_C"/>
    <property type="match status" value="1"/>
</dbReference>
<dbReference type="AlphaFoldDB" id="A0A327WX62"/>
<dbReference type="InterPro" id="IPR011035">
    <property type="entry name" value="Ribosomal_bL25/Gln-tRNA_synth"/>
</dbReference>
<keyword evidence="2 5" id="KW-0694">RNA-binding</keyword>
<keyword evidence="1 5" id="KW-0699">rRNA-binding</keyword>
<dbReference type="NCBIfam" id="NF004128">
    <property type="entry name" value="PRK05618.1-2"/>
    <property type="match status" value="1"/>
</dbReference>
<dbReference type="InterPro" id="IPR020057">
    <property type="entry name" value="Ribosomal_bL25_b-dom"/>
</dbReference>
<dbReference type="CDD" id="cd00495">
    <property type="entry name" value="Ribosomal_L25_TL5_CTC"/>
    <property type="match status" value="1"/>
</dbReference>
<dbReference type="NCBIfam" id="TIGR00731">
    <property type="entry name" value="bL25_bact_ctc"/>
    <property type="match status" value="1"/>
</dbReference>
<gene>
    <name evidence="5" type="primary">rplY</name>
    <name evidence="5" type="synonym">ctc</name>
    <name evidence="8" type="ORF">B0I24_1076</name>
    <name evidence="9" type="ORF">CWE07_09240</name>
</gene>
<evidence type="ECO:0000256" key="2">
    <source>
        <dbReference type="ARBA" id="ARBA00022884"/>
    </source>
</evidence>
<dbReference type="InterPro" id="IPR020055">
    <property type="entry name" value="Ribosomal_bL25_short"/>
</dbReference>
<evidence type="ECO:0000313" key="9">
    <source>
        <dbReference type="EMBL" id="RUO24250.1"/>
    </source>
</evidence>
<keyword evidence="11" id="KW-1185">Reference proteome</keyword>
<comment type="function">
    <text evidence="5">This is one of the proteins that binds to the 5S RNA in the ribosome where it forms part of the central protuberance.</text>
</comment>
<dbReference type="InterPro" id="IPR029751">
    <property type="entry name" value="Ribosomal_L25_dom"/>
</dbReference>
<dbReference type="RefSeq" id="WP_111569470.1">
    <property type="nucleotide sequence ID" value="NZ_PIPK01000007.1"/>
</dbReference>
<keyword evidence="4 5" id="KW-0687">Ribonucleoprotein</keyword>
<dbReference type="GO" id="GO:0006412">
    <property type="term" value="P:translation"/>
    <property type="evidence" value="ECO:0007669"/>
    <property type="project" value="UniProtKB-UniRule"/>
</dbReference>
<dbReference type="SUPFAM" id="SSF50715">
    <property type="entry name" value="Ribosomal protein L25-like"/>
    <property type="match status" value="1"/>
</dbReference>
<dbReference type="FunFam" id="2.40.240.10:FF:000002">
    <property type="entry name" value="50S ribosomal protein L25"/>
    <property type="match status" value="1"/>
</dbReference>
<reference evidence="8 10" key="2">
    <citation type="submission" date="2018-06" db="EMBL/GenBank/DDBJ databases">
        <title>Genomic Encyclopedia of Type Strains, Phase III (KMG-III): the genomes of soil and plant-associated and newly described type strains.</title>
        <authorList>
            <person name="Whitman W."/>
        </authorList>
    </citation>
    <scope>NUCLEOTIDE SEQUENCE [LARGE SCALE GENOMIC DNA]</scope>
    <source>
        <strain evidence="8 10">CGMCC 1.15366</strain>
    </source>
</reference>
<dbReference type="InterPro" id="IPR037121">
    <property type="entry name" value="Ribosomal_bL25_C"/>
</dbReference>
<dbReference type="GO" id="GO:0008097">
    <property type="term" value="F:5S rRNA binding"/>
    <property type="evidence" value="ECO:0007669"/>
    <property type="project" value="InterPro"/>
</dbReference>
<dbReference type="Gene3D" id="2.40.240.10">
    <property type="entry name" value="Ribosomal Protein L25, Chain P"/>
    <property type="match status" value="1"/>
</dbReference>
<dbReference type="Proteomes" id="UP000287865">
    <property type="component" value="Unassembled WGS sequence"/>
</dbReference>
<dbReference type="Proteomes" id="UP000249203">
    <property type="component" value="Unassembled WGS sequence"/>
</dbReference>
<keyword evidence="3 5" id="KW-0689">Ribosomal protein</keyword>
<comment type="subunit">
    <text evidence="5">Part of the 50S ribosomal subunit; part of the 5S rRNA/L5/L18/L25 subcomplex. Contacts the 5S rRNA. Binds to the 5S rRNA independently of L5 and L18.</text>
</comment>
<dbReference type="Pfam" id="PF01386">
    <property type="entry name" value="Ribosomal_L25p"/>
    <property type="match status" value="1"/>
</dbReference>
<proteinExistence type="inferred from homology"/>
<evidence type="ECO:0000313" key="8">
    <source>
        <dbReference type="EMBL" id="RAJ96804.1"/>
    </source>
</evidence>
<accession>A0A327WX62</accession>
<name>A0A327WX62_9GAMM</name>
<dbReference type="InterPro" id="IPR020930">
    <property type="entry name" value="Ribosomal_uL5_bac-type"/>
</dbReference>
<evidence type="ECO:0000256" key="3">
    <source>
        <dbReference type="ARBA" id="ARBA00022980"/>
    </source>
</evidence>
<dbReference type="HAMAP" id="MF_01336">
    <property type="entry name" value="Ribosomal_bL25"/>
    <property type="match status" value="1"/>
</dbReference>
<dbReference type="PANTHER" id="PTHR33284">
    <property type="entry name" value="RIBOSOMAL PROTEIN L25/GLN-TRNA SYNTHETASE, ANTI-CODON-BINDING DOMAIN-CONTAINING PROTEIN"/>
    <property type="match status" value="1"/>
</dbReference>
<reference evidence="9 11" key="1">
    <citation type="journal article" date="2018" name="Front. Microbiol.">
        <title>Genome-Based Analysis Reveals the Taxonomy and Diversity of the Family Idiomarinaceae.</title>
        <authorList>
            <person name="Liu Y."/>
            <person name="Lai Q."/>
            <person name="Shao Z."/>
        </authorList>
    </citation>
    <scope>NUCLEOTIDE SEQUENCE [LARGE SCALE GENOMIC DNA]</scope>
    <source>
        <strain evidence="9 11">CF12-14</strain>
    </source>
</reference>
<dbReference type="PANTHER" id="PTHR33284:SF1">
    <property type="entry name" value="RIBOSOMAL PROTEIN L25_GLN-TRNA SYNTHETASE, ANTI-CODON-BINDING DOMAIN-CONTAINING PROTEIN"/>
    <property type="match status" value="1"/>
</dbReference>
<dbReference type="GO" id="GO:0022625">
    <property type="term" value="C:cytosolic large ribosomal subunit"/>
    <property type="evidence" value="ECO:0007669"/>
    <property type="project" value="TreeGrafter"/>
</dbReference>
<dbReference type="InterPro" id="IPR001021">
    <property type="entry name" value="Ribosomal_bL25_long"/>
</dbReference>
<dbReference type="HAMAP" id="MF_01334">
    <property type="entry name" value="Ribosomal_bL25_CTC"/>
    <property type="match status" value="1"/>
</dbReference>
<dbReference type="OrthoDB" id="9806411at2"/>
<comment type="caution">
    <text evidence="8">The sequence shown here is derived from an EMBL/GenBank/DDBJ whole genome shotgun (WGS) entry which is preliminary data.</text>
</comment>
<comment type="similarity">
    <text evidence="5">Belongs to the bacterial ribosomal protein bL25 family. CTC subfamily.</text>
</comment>
<feature type="domain" description="Large ribosomal subunit protein bL25 L25" evidence="6">
    <location>
        <begin position="9"/>
        <end position="95"/>
    </location>
</feature>
<dbReference type="InterPro" id="IPR020056">
    <property type="entry name" value="Rbsml_bL25/Gln-tRNA_synth_N"/>
</dbReference>
<protein>
    <recommendedName>
        <fullName evidence="5">Large ribosomal subunit protein bL25</fullName>
    </recommendedName>
    <alternativeName>
        <fullName evidence="5">General stress protein CTC</fullName>
    </alternativeName>
</protein>
<dbReference type="EMBL" id="QLMD01000007">
    <property type="protein sequence ID" value="RAJ96804.1"/>
    <property type="molecule type" value="Genomic_DNA"/>
</dbReference>
<evidence type="ECO:0000256" key="5">
    <source>
        <dbReference type="HAMAP-Rule" id="MF_01334"/>
    </source>
</evidence>
<dbReference type="GO" id="GO:0003735">
    <property type="term" value="F:structural constituent of ribosome"/>
    <property type="evidence" value="ECO:0007669"/>
    <property type="project" value="InterPro"/>
</dbReference>
<sequence length="207" mass="22699">MSQPTYTFNAQVRNDMGKGASRRLRREGKVPAVLYGAGKDAVALTLEHDKINNAADHEGFYSHILTLTVDGKKIEAIVKDMQRHPFKPKIIHLDFQRVDAKQELNTSVPLHFLNEEDAQKAGGVVVHHLNEVEIAVLPKNLPEFIEVDVAGLGVGDNIHLSDLKLPEGVSLVELTKGEDHDQVVVTVSAKKTEAEDGEAAAEEADKE</sequence>
<dbReference type="Gene3D" id="2.170.120.20">
    <property type="entry name" value="Ribosomal protein L25, beta domain"/>
    <property type="match status" value="1"/>
</dbReference>
<evidence type="ECO:0000313" key="11">
    <source>
        <dbReference type="Proteomes" id="UP000287865"/>
    </source>
</evidence>
<feature type="domain" description="Large ribosomal subunit protein bL25 beta" evidence="7">
    <location>
        <begin position="104"/>
        <end position="190"/>
    </location>
</feature>
<dbReference type="NCBIfam" id="NF004130">
    <property type="entry name" value="PRK05618.1-5"/>
    <property type="match status" value="1"/>
</dbReference>
<evidence type="ECO:0000256" key="4">
    <source>
        <dbReference type="ARBA" id="ARBA00023274"/>
    </source>
</evidence>
<organism evidence="8 10">
    <name type="scientific">Aliidiomarina maris</name>
    <dbReference type="NCBI Taxonomy" id="531312"/>
    <lineage>
        <taxon>Bacteria</taxon>
        <taxon>Pseudomonadati</taxon>
        <taxon>Pseudomonadota</taxon>
        <taxon>Gammaproteobacteria</taxon>
        <taxon>Alteromonadales</taxon>
        <taxon>Idiomarinaceae</taxon>
        <taxon>Aliidiomarina</taxon>
    </lineage>
</organism>